<feature type="region of interest" description="Disordered" evidence="1">
    <location>
        <begin position="34"/>
        <end position="60"/>
    </location>
</feature>
<reference evidence="3 4" key="1">
    <citation type="submission" date="2018-08" db="EMBL/GenBank/DDBJ databases">
        <title>Genomic Encyclopedia of Type Strains, Phase IV (KMG-IV): sequencing the most valuable type-strain genomes for metagenomic binning, comparative biology and taxonomic classification.</title>
        <authorList>
            <person name="Goeker M."/>
        </authorList>
    </citation>
    <scope>NUCLEOTIDE SEQUENCE [LARGE SCALE GENOMIC DNA]</scope>
    <source>
        <strain evidence="3 4">BW863</strain>
    </source>
</reference>
<name>A0A3D9YXN3_9HYPH</name>
<feature type="chain" id="PRO_5017563059" evidence="2">
    <location>
        <begin position="25"/>
        <end position="83"/>
    </location>
</feature>
<keyword evidence="4" id="KW-1185">Reference proteome</keyword>
<feature type="compositionally biased region" description="Polar residues" evidence="1">
    <location>
        <begin position="37"/>
        <end position="60"/>
    </location>
</feature>
<accession>A0A3D9YXN3</accession>
<gene>
    <name evidence="3" type="ORF">DES32_1028</name>
</gene>
<feature type="signal peptide" evidence="2">
    <location>
        <begin position="1"/>
        <end position="24"/>
    </location>
</feature>
<evidence type="ECO:0000256" key="2">
    <source>
        <dbReference type="SAM" id="SignalP"/>
    </source>
</evidence>
<dbReference type="EMBL" id="QUMO01000002">
    <property type="protein sequence ID" value="REF87407.1"/>
    <property type="molecule type" value="Genomic_DNA"/>
</dbReference>
<evidence type="ECO:0000256" key="1">
    <source>
        <dbReference type="SAM" id="MobiDB-lite"/>
    </source>
</evidence>
<dbReference type="Proteomes" id="UP000256900">
    <property type="component" value="Unassembled WGS sequence"/>
</dbReference>
<evidence type="ECO:0000313" key="3">
    <source>
        <dbReference type="EMBL" id="REF87407.1"/>
    </source>
</evidence>
<proteinExistence type="predicted"/>
<organism evidence="3 4">
    <name type="scientific">Methylovirgula ligni</name>
    <dbReference type="NCBI Taxonomy" id="569860"/>
    <lineage>
        <taxon>Bacteria</taxon>
        <taxon>Pseudomonadati</taxon>
        <taxon>Pseudomonadota</taxon>
        <taxon>Alphaproteobacteria</taxon>
        <taxon>Hyphomicrobiales</taxon>
        <taxon>Beijerinckiaceae</taxon>
        <taxon>Methylovirgula</taxon>
    </lineage>
</organism>
<keyword evidence="2" id="KW-0732">Signal</keyword>
<comment type="caution">
    <text evidence="3">The sequence shown here is derived from an EMBL/GenBank/DDBJ whole genome shotgun (WGS) entry which is preliminary data.</text>
</comment>
<dbReference type="AlphaFoldDB" id="A0A3D9YXN3"/>
<protein>
    <submittedName>
        <fullName evidence="3">Uncharacterized protein</fullName>
    </submittedName>
</protein>
<dbReference type="RefSeq" id="WP_115835614.1">
    <property type="nucleotide sequence ID" value="NZ_CP025086.1"/>
</dbReference>
<evidence type="ECO:0000313" key="4">
    <source>
        <dbReference type="Proteomes" id="UP000256900"/>
    </source>
</evidence>
<sequence>MSIDRKGIVFAAILGVALPTAAVAQVPNPLDWIFPHHQTQPASAPSQGQGNDGQCSMDQRQNDYINECGELIRGWQDTPVGGG</sequence>